<gene>
    <name evidence="14" type="ORF">E6C60_3984</name>
</gene>
<keyword evidence="5 12" id="KW-0812">Transmembrane</keyword>
<name>A0A4P8XV06_9BACL</name>
<evidence type="ECO:0000259" key="13">
    <source>
        <dbReference type="Pfam" id="PF00884"/>
    </source>
</evidence>
<keyword evidence="4 8" id="KW-1003">Cell membrane</keyword>
<sequence>MFAQNRLRLTMSMTKPFIFFSVLMVLKSYLAWAVIFDDVMPWRPLLAEIPFIWLIFSLIEGFASKRKMAVYMSVNLLLTGIFFAAIMYYKYYGVMVNYHALEQVNQVTAVSNSVFSLMDPHFLLIFTDIIVLFILLWRNDKVKAWKQEHARRTRRSLASIVFVFSLLLCIFQILPNRTAMNEIVQAQEMGILNYELYTILKSEEIELADAESITQERIQKLKGITPAAAPIYEGIAQGKNVILIQMESFQTFLMNLSIDGQEITPNMNKIAAESLYFPNFYQNVGQGNTSDAEFVVNTSFYIPPRGAATQHYADRQLPSLPKLLKEDGYQSATFHTNVVEFWNRGELYKALGFDHYYDKAFFGEEDQVFFGASDETLYRKTASQMKQLGEAEQPFYAQVISMTAHHPYTIPEEKHQMELPERYEDTFVGDYIRSQNYADYALGQFMEQLKQDGIWEDSLIIVYGDHLGLPIYSLDPDDKQLMREILGREYVTADMINIPFMIYGEGIEPGVAPQIGGQIDILPTVANLTGASLEEQLYFGQDLLNATESNLLPERYYLPSGSFINNTSLFMPGNSYDDGTVYPLPSHTAAQMSATEDEFNRSLELLHLSDSYIRQLPFHTPQE</sequence>
<evidence type="ECO:0000256" key="11">
    <source>
        <dbReference type="PIRSR" id="PIRSR005091-3"/>
    </source>
</evidence>
<dbReference type="InterPro" id="IPR017850">
    <property type="entry name" value="Alkaline_phosphatase_core_sf"/>
</dbReference>
<evidence type="ECO:0000256" key="9">
    <source>
        <dbReference type="PIRSR" id="PIRSR005091-1"/>
    </source>
</evidence>
<comment type="pathway">
    <text evidence="2">Cell wall biogenesis; lipoteichoic acid biosynthesis.</text>
</comment>
<dbReference type="PANTHER" id="PTHR47371:SF3">
    <property type="entry name" value="PHOSPHOGLYCEROL TRANSFERASE I"/>
    <property type="match status" value="1"/>
</dbReference>
<feature type="transmembrane region" description="Helical" evidence="12">
    <location>
        <begin position="43"/>
        <end position="63"/>
    </location>
</feature>
<comment type="subcellular location">
    <subcellularLocation>
        <location evidence="1">Cell membrane</location>
        <topology evidence="1">Multi-pass membrane protein</topology>
    </subcellularLocation>
</comment>
<dbReference type="PANTHER" id="PTHR47371">
    <property type="entry name" value="LIPOTEICHOIC ACID SYNTHASE"/>
    <property type="match status" value="1"/>
</dbReference>
<evidence type="ECO:0000256" key="4">
    <source>
        <dbReference type="ARBA" id="ARBA00022475"/>
    </source>
</evidence>
<dbReference type="EMBL" id="CP040396">
    <property type="protein sequence ID" value="QCT04689.1"/>
    <property type="molecule type" value="Genomic_DNA"/>
</dbReference>
<feature type="binding site" evidence="11">
    <location>
        <position position="466"/>
    </location>
    <ligand>
        <name>Mn(2+)</name>
        <dbReference type="ChEBI" id="CHEBI:29035"/>
    </ligand>
</feature>
<dbReference type="Gene3D" id="3.30.1120.170">
    <property type="match status" value="1"/>
</dbReference>
<evidence type="ECO:0000256" key="8">
    <source>
        <dbReference type="PIRNR" id="PIRNR005091"/>
    </source>
</evidence>
<dbReference type="GO" id="GO:0046872">
    <property type="term" value="F:metal ion binding"/>
    <property type="evidence" value="ECO:0007669"/>
    <property type="project" value="UniProtKB-KW"/>
</dbReference>
<feature type="binding site" evidence="11">
    <location>
        <position position="289"/>
    </location>
    <ligand>
        <name>Mn(2+)</name>
        <dbReference type="ChEBI" id="CHEBI:29035"/>
    </ligand>
</feature>
<dbReference type="InterPro" id="IPR050448">
    <property type="entry name" value="OpgB/LTA_synthase_biosynth"/>
</dbReference>
<dbReference type="PIRSF" id="PIRSF005091">
    <property type="entry name" value="Mmb_sulf_HI1246"/>
    <property type="match status" value="1"/>
</dbReference>
<dbReference type="InterPro" id="IPR000917">
    <property type="entry name" value="Sulfatase_N"/>
</dbReference>
<feature type="transmembrane region" description="Helical" evidence="12">
    <location>
        <begin position="157"/>
        <end position="174"/>
    </location>
</feature>
<feature type="transmembrane region" description="Helical" evidence="12">
    <location>
        <begin position="120"/>
        <end position="137"/>
    </location>
</feature>
<keyword evidence="7 8" id="KW-0472">Membrane</keyword>
<dbReference type="AlphaFoldDB" id="A0A4P8XV06"/>
<dbReference type="SUPFAM" id="SSF53649">
    <property type="entry name" value="Alkaline phosphatase-like"/>
    <property type="match status" value="1"/>
</dbReference>
<feature type="transmembrane region" description="Helical" evidence="12">
    <location>
        <begin position="70"/>
        <end position="89"/>
    </location>
</feature>
<feature type="domain" description="Sulfatase N-terminal" evidence="13">
    <location>
        <begin position="239"/>
        <end position="531"/>
    </location>
</feature>
<dbReference type="CDD" id="cd16015">
    <property type="entry name" value="LTA_synthase"/>
    <property type="match status" value="1"/>
</dbReference>
<accession>A0A4P8XV06</accession>
<feature type="active site" evidence="9">
    <location>
        <position position="289"/>
    </location>
</feature>
<keyword evidence="10" id="KW-0479">Metal-binding</keyword>
<evidence type="ECO:0000256" key="5">
    <source>
        <dbReference type="ARBA" id="ARBA00022692"/>
    </source>
</evidence>
<proteinExistence type="inferred from homology"/>
<dbReference type="KEGG" id="palo:E6C60_3984"/>
<dbReference type="GO" id="GO:0005886">
    <property type="term" value="C:plasma membrane"/>
    <property type="evidence" value="ECO:0007669"/>
    <property type="project" value="UniProtKB-SubCell"/>
</dbReference>
<evidence type="ECO:0000256" key="12">
    <source>
        <dbReference type="SAM" id="Phobius"/>
    </source>
</evidence>
<evidence type="ECO:0000256" key="10">
    <source>
        <dbReference type="PIRSR" id="PIRSR005091-2"/>
    </source>
</evidence>
<protein>
    <submittedName>
        <fullName evidence="14">Sulfatase</fullName>
    </submittedName>
</protein>
<reference evidence="14 15" key="1">
    <citation type="submission" date="2019-05" db="EMBL/GenBank/DDBJ databases">
        <authorList>
            <person name="Chen C."/>
        </authorList>
    </citation>
    <scope>NUCLEOTIDE SEQUENCE [LARGE SCALE GENOMIC DNA]</scope>
    <source>
        <strain evidence="14 15">HB172198</strain>
    </source>
</reference>
<keyword evidence="6 12" id="KW-1133">Transmembrane helix</keyword>
<feature type="binding site" evidence="11">
    <location>
        <position position="247"/>
    </location>
    <ligand>
        <name>Mn(2+)</name>
        <dbReference type="ChEBI" id="CHEBI:29035"/>
    </ligand>
</feature>
<dbReference type="Pfam" id="PF00884">
    <property type="entry name" value="Sulfatase"/>
    <property type="match status" value="1"/>
</dbReference>
<organism evidence="14 15">
    <name type="scientific">Paenibacillus algicola</name>
    <dbReference type="NCBI Taxonomy" id="2565926"/>
    <lineage>
        <taxon>Bacteria</taxon>
        <taxon>Bacillati</taxon>
        <taxon>Bacillota</taxon>
        <taxon>Bacilli</taxon>
        <taxon>Bacillales</taxon>
        <taxon>Paenibacillaceae</taxon>
        <taxon>Paenibacillus</taxon>
    </lineage>
</organism>
<feature type="binding site" evidence="10">
    <location>
        <position position="405"/>
    </location>
    <ligand>
        <name>substrate</name>
    </ligand>
</feature>
<evidence type="ECO:0000256" key="3">
    <source>
        <dbReference type="ARBA" id="ARBA00009983"/>
    </source>
</evidence>
<evidence type="ECO:0000313" key="15">
    <source>
        <dbReference type="Proteomes" id="UP000300879"/>
    </source>
</evidence>
<evidence type="ECO:0000256" key="7">
    <source>
        <dbReference type="ARBA" id="ARBA00023136"/>
    </source>
</evidence>
<dbReference type="OrthoDB" id="5901192at2"/>
<evidence type="ECO:0000256" key="1">
    <source>
        <dbReference type="ARBA" id="ARBA00004651"/>
    </source>
</evidence>
<evidence type="ECO:0000256" key="2">
    <source>
        <dbReference type="ARBA" id="ARBA00004936"/>
    </source>
</evidence>
<dbReference type="Gene3D" id="3.40.720.10">
    <property type="entry name" value="Alkaline Phosphatase, subunit A"/>
    <property type="match status" value="1"/>
</dbReference>
<keyword evidence="10" id="KW-0464">Manganese</keyword>
<evidence type="ECO:0000313" key="14">
    <source>
        <dbReference type="EMBL" id="QCT04689.1"/>
    </source>
</evidence>
<feature type="binding site" evidence="11">
    <location>
        <position position="465"/>
    </location>
    <ligand>
        <name>Mn(2+)</name>
        <dbReference type="ChEBI" id="CHEBI:29035"/>
    </ligand>
</feature>
<dbReference type="InterPro" id="IPR012160">
    <property type="entry name" value="LtaS-like"/>
</dbReference>
<comment type="similarity">
    <text evidence="3 8">Belongs to the LTA synthase family.</text>
</comment>
<dbReference type="Proteomes" id="UP000300879">
    <property type="component" value="Chromosome"/>
</dbReference>
<evidence type="ECO:0000256" key="6">
    <source>
        <dbReference type="ARBA" id="ARBA00022989"/>
    </source>
</evidence>
<keyword evidence="15" id="KW-1185">Reference proteome</keyword>